<dbReference type="AlphaFoldDB" id="A0A256GDP6"/>
<name>A0A256GDP6_9HYPH</name>
<protein>
    <submittedName>
        <fullName evidence="1">Uncharacterized protein</fullName>
    </submittedName>
</protein>
<reference evidence="1 2" key="1">
    <citation type="submission" date="2017-07" db="EMBL/GenBank/DDBJ databases">
        <title>Draft genome of Ochrobactrum lupini type strain LUP21.</title>
        <authorList>
            <person name="Krzyzanowska D.M."/>
            <person name="Jafra S."/>
        </authorList>
    </citation>
    <scope>NUCLEOTIDE SEQUENCE [LARGE SCALE GENOMIC DNA]</scope>
    <source>
        <strain evidence="1 2">LUP21</strain>
    </source>
</reference>
<gene>
    <name evidence="1" type="ORF">CES86_4401</name>
</gene>
<evidence type="ECO:0000313" key="1">
    <source>
        <dbReference type="EMBL" id="OYR25016.1"/>
    </source>
</evidence>
<comment type="caution">
    <text evidence="1">The sequence shown here is derived from an EMBL/GenBank/DDBJ whole genome shotgun (WGS) entry which is preliminary data.</text>
</comment>
<sequence>MTKMNRCVTFTLTADDYVAANKLFILKYSTSGWPLVC</sequence>
<proteinExistence type="predicted"/>
<accession>A0A256GDP6</accession>
<dbReference type="Proteomes" id="UP000216363">
    <property type="component" value="Unassembled WGS sequence"/>
</dbReference>
<dbReference type="EMBL" id="NNRN01000059">
    <property type="protein sequence ID" value="OYR25016.1"/>
    <property type="molecule type" value="Genomic_DNA"/>
</dbReference>
<evidence type="ECO:0000313" key="2">
    <source>
        <dbReference type="Proteomes" id="UP000216363"/>
    </source>
</evidence>
<organism evidence="1 2">
    <name type="scientific">Brucella lupini</name>
    <dbReference type="NCBI Taxonomy" id="255457"/>
    <lineage>
        <taxon>Bacteria</taxon>
        <taxon>Pseudomonadati</taxon>
        <taxon>Pseudomonadota</taxon>
        <taxon>Alphaproteobacteria</taxon>
        <taxon>Hyphomicrobiales</taxon>
        <taxon>Brucellaceae</taxon>
        <taxon>Brucella/Ochrobactrum group</taxon>
        <taxon>Brucella</taxon>
    </lineage>
</organism>